<name>A0ACC1CMT4_9NEOP</name>
<proteinExistence type="predicted"/>
<dbReference type="EMBL" id="CM034407">
    <property type="protein sequence ID" value="KAJ0172782.1"/>
    <property type="molecule type" value="Genomic_DNA"/>
</dbReference>
<evidence type="ECO:0000313" key="1">
    <source>
        <dbReference type="EMBL" id="KAJ0172782.1"/>
    </source>
</evidence>
<comment type="caution">
    <text evidence="1">The sequence shown here is derived from an EMBL/GenBank/DDBJ whole genome shotgun (WGS) entry which is preliminary data.</text>
</comment>
<gene>
    <name evidence="1" type="ORF">K1T71_011921</name>
</gene>
<evidence type="ECO:0000313" key="2">
    <source>
        <dbReference type="Proteomes" id="UP000824533"/>
    </source>
</evidence>
<keyword evidence="2" id="KW-1185">Reference proteome</keyword>
<dbReference type="Proteomes" id="UP000824533">
    <property type="component" value="Linkage Group LG21"/>
</dbReference>
<organism evidence="1 2">
    <name type="scientific">Dendrolimus kikuchii</name>
    <dbReference type="NCBI Taxonomy" id="765133"/>
    <lineage>
        <taxon>Eukaryota</taxon>
        <taxon>Metazoa</taxon>
        <taxon>Ecdysozoa</taxon>
        <taxon>Arthropoda</taxon>
        <taxon>Hexapoda</taxon>
        <taxon>Insecta</taxon>
        <taxon>Pterygota</taxon>
        <taxon>Neoptera</taxon>
        <taxon>Endopterygota</taxon>
        <taxon>Lepidoptera</taxon>
        <taxon>Glossata</taxon>
        <taxon>Ditrysia</taxon>
        <taxon>Bombycoidea</taxon>
        <taxon>Lasiocampidae</taxon>
        <taxon>Dendrolimus</taxon>
    </lineage>
</organism>
<protein>
    <submittedName>
        <fullName evidence="1">Uncharacterized protein</fullName>
    </submittedName>
</protein>
<reference evidence="1 2" key="1">
    <citation type="journal article" date="2021" name="Front. Genet.">
        <title>Chromosome-Level Genome Assembly Reveals Significant Gene Expansion in the Toll and IMD Signaling Pathways of Dendrolimus kikuchii.</title>
        <authorList>
            <person name="Zhou J."/>
            <person name="Wu P."/>
            <person name="Xiong Z."/>
            <person name="Liu N."/>
            <person name="Zhao N."/>
            <person name="Ji M."/>
            <person name="Qiu Y."/>
            <person name="Yang B."/>
        </authorList>
    </citation>
    <scope>NUCLEOTIDE SEQUENCE [LARGE SCALE GENOMIC DNA]</scope>
    <source>
        <strain evidence="1">Ann1</strain>
    </source>
</reference>
<sequence>MRTLITLSGKKYYNYFLVLQYNEKKTARELRAAANWGIDKKHNENRGPDQGAHSMFSVNDI</sequence>
<accession>A0ACC1CMT4</accession>